<dbReference type="OrthoDB" id="3259165at2759"/>
<protein>
    <submittedName>
        <fullName evidence="1">Uncharacterized protein</fullName>
    </submittedName>
</protein>
<accession>A0A6A4GRV6</accession>
<evidence type="ECO:0000313" key="1">
    <source>
        <dbReference type="EMBL" id="KAE9388512.1"/>
    </source>
</evidence>
<evidence type="ECO:0000313" key="2">
    <source>
        <dbReference type="Proteomes" id="UP000799118"/>
    </source>
</evidence>
<proteinExistence type="predicted"/>
<name>A0A6A4GRV6_9AGAR</name>
<gene>
    <name evidence="1" type="ORF">BT96DRAFT_947563</name>
</gene>
<organism evidence="1 2">
    <name type="scientific">Gymnopus androsaceus JB14</name>
    <dbReference type="NCBI Taxonomy" id="1447944"/>
    <lineage>
        <taxon>Eukaryota</taxon>
        <taxon>Fungi</taxon>
        <taxon>Dikarya</taxon>
        <taxon>Basidiomycota</taxon>
        <taxon>Agaricomycotina</taxon>
        <taxon>Agaricomycetes</taxon>
        <taxon>Agaricomycetidae</taxon>
        <taxon>Agaricales</taxon>
        <taxon>Marasmiineae</taxon>
        <taxon>Omphalotaceae</taxon>
        <taxon>Gymnopus</taxon>
    </lineage>
</organism>
<reference evidence="1" key="1">
    <citation type="journal article" date="2019" name="Environ. Microbiol.">
        <title>Fungal ecological strategies reflected in gene transcription - a case study of two litter decomposers.</title>
        <authorList>
            <person name="Barbi F."/>
            <person name="Kohler A."/>
            <person name="Barry K."/>
            <person name="Baskaran P."/>
            <person name="Daum C."/>
            <person name="Fauchery L."/>
            <person name="Ihrmark K."/>
            <person name="Kuo A."/>
            <person name="LaButti K."/>
            <person name="Lipzen A."/>
            <person name="Morin E."/>
            <person name="Grigoriev I.V."/>
            <person name="Henrissat B."/>
            <person name="Lindahl B."/>
            <person name="Martin F."/>
        </authorList>
    </citation>
    <scope>NUCLEOTIDE SEQUENCE</scope>
    <source>
        <strain evidence="1">JB14</strain>
    </source>
</reference>
<dbReference type="Proteomes" id="UP000799118">
    <property type="component" value="Unassembled WGS sequence"/>
</dbReference>
<dbReference type="EMBL" id="ML769740">
    <property type="protein sequence ID" value="KAE9388512.1"/>
    <property type="molecule type" value="Genomic_DNA"/>
</dbReference>
<keyword evidence="2" id="KW-1185">Reference proteome</keyword>
<dbReference type="AlphaFoldDB" id="A0A6A4GRV6"/>
<sequence length="298" mass="33842">MFLHEQSEAQVALQTKPLPCQSKNAGKKAVEDAIWLQNAVKALTDYISHLELACDITTLQYLITVAREELKGAYQQLKEKKATLAYLERALGLEDSKIYGQQASSKFINLQINARAEKLCLQERLRARKFEDMEELIRKHNAPRNTIAPDPILMKELFALNVDDYIWQDVGLNEDADVGVPPSWLSDDKCLKHERHALHKWMEEEWTLLLLTTEAKSEPARTSIVRKELATEAVDWVVQDDYDIDMESDEEGSVNVGGDSDFSDVVEEDMDIGLIEHLDALDVIENADSDVEIDENVD</sequence>